<dbReference type="KEGG" id="ppsr:I6J18_11420"/>
<proteinExistence type="predicted"/>
<dbReference type="GO" id="GO:0015074">
    <property type="term" value="P:DNA integration"/>
    <property type="evidence" value="ECO:0007669"/>
    <property type="project" value="InterPro"/>
</dbReference>
<dbReference type="Proteomes" id="UP000595254">
    <property type="component" value="Chromosome"/>
</dbReference>
<evidence type="ECO:0000313" key="3">
    <source>
        <dbReference type="EMBL" id="QQT02382.1"/>
    </source>
</evidence>
<dbReference type="PANTHER" id="PTHR30349">
    <property type="entry name" value="PHAGE INTEGRASE-RELATED"/>
    <property type="match status" value="1"/>
</dbReference>
<dbReference type="RefSeq" id="WP_040375935.1">
    <property type="nucleotide sequence ID" value="NZ_CP068053.1"/>
</dbReference>
<reference evidence="3 4" key="1">
    <citation type="submission" date="2021-01" db="EMBL/GenBank/DDBJ databases">
        <title>FDA dAtabase for Regulatory Grade micrObial Sequences (FDA-ARGOS): Supporting development and validation of Infectious Disease Dx tests.</title>
        <authorList>
            <person name="Nelson B."/>
            <person name="Plummer A."/>
            <person name="Tallon L."/>
            <person name="Sadzewicz L."/>
            <person name="Zhao X."/>
            <person name="Boylan J."/>
            <person name="Ott S."/>
            <person name="Bowen H."/>
            <person name="Vavikolanu K."/>
            <person name="Mehta A."/>
            <person name="Aluvathingal J."/>
            <person name="Nadendla S."/>
            <person name="Myers T."/>
            <person name="Yan Y."/>
            <person name="Sichtig H."/>
        </authorList>
    </citation>
    <scope>NUCLEOTIDE SEQUENCE [LARGE SCALE GENOMIC DNA]</scope>
    <source>
        <strain evidence="3 4">FDAARGOS_1161</strain>
    </source>
</reference>
<dbReference type="InterPro" id="IPR011010">
    <property type="entry name" value="DNA_brk_join_enz"/>
</dbReference>
<feature type="domain" description="Tyr recombinase" evidence="2">
    <location>
        <begin position="3"/>
        <end position="183"/>
    </location>
</feature>
<organism evidence="3 4">
    <name type="scientific">Peribacillus psychrosaccharolyticus</name>
    <name type="common">Bacillus psychrosaccharolyticus</name>
    <dbReference type="NCBI Taxonomy" id="1407"/>
    <lineage>
        <taxon>Bacteria</taxon>
        <taxon>Bacillati</taxon>
        <taxon>Bacillota</taxon>
        <taxon>Bacilli</taxon>
        <taxon>Bacillales</taxon>
        <taxon>Bacillaceae</taxon>
        <taxon>Peribacillus</taxon>
    </lineage>
</organism>
<sequence length="187" mass="21461">MEYVEAFRRVEDINSIKRYLKKHSERDYTLFVIGINTGLKINEILELKCSDVLTSENIIKEHLKLKLDDEKETSVYVNAKVRSALQEYLTKLPTADDSYLFMSPKTNKPITRQQAHRIIHQAVEAAGIEGKYGASSMRKTFGYHAYKQGVSVALIQKHFHHASLAETMKYLGISEEEKIKTIIDVNL</sequence>
<dbReference type="SUPFAM" id="SSF56349">
    <property type="entry name" value="DNA breaking-rejoining enzymes"/>
    <property type="match status" value="1"/>
</dbReference>
<dbReference type="InterPro" id="IPR013762">
    <property type="entry name" value="Integrase-like_cat_sf"/>
</dbReference>
<dbReference type="PANTHER" id="PTHR30349:SF82">
    <property type="entry name" value="INTEGRASE_RECOMBINASE YOEC-RELATED"/>
    <property type="match status" value="1"/>
</dbReference>
<evidence type="ECO:0000313" key="4">
    <source>
        <dbReference type="Proteomes" id="UP000595254"/>
    </source>
</evidence>
<dbReference type="Pfam" id="PF00589">
    <property type="entry name" value="Phage_integrase"/>
    <property type="match status" value="1"/>
</dbReference>
<dbReference type="InterPro" id="IPR050090">
    <property type="entry name" value="Tyrosine_recombinase_XerCD"/>
</dbReference>
<dbReference type="GO" id="GO:0006310">
    <property type="term" value="P:DNA recombination"/>
    <property type="evidence" value="ECO:0007669"/>
    <property type="project" value="UniProtKB-KW"/>
</dbReference>
<evidence type="ECO:0000259" key="2">
    <source>
        <dbReference type="PROSITE" id="PS51898"/>
    </source>
</evidence>
<dbReference type="GO" id="GO:0003677">
    <property type="term" value="F:DNA binding"/>
    <property type="evidence" value="ECO:0007669"/>
    <property type="project" value="InterPro"/>
</dbReference>
<dbReference type="Gene3D" id="1.10.443.10">
    <property type="entry name" value="Intergrase catalytic core"/>
    <property type="match status" value="1"/>
</dbReference>
<accession>A0A974S263</accession>
<dbReference type="EMBL" id="CP068053">
    <property type="protein sequence ID" value="QQT02382.1"/>
    <property type="molecule type" value="Genomic_DNA"/>
</dbReference>
<gene>
    <name evidence="3" type="ORF">I6J18_11420</name>
</gene>
<keyword evidence="4" id="KW-1185">Reference proteome</keyword>
<dbReference type="InterPro" id="IPR002104">
    <property type="entry name" value="Integrase_catalytic"/>
</dbReference>
<protein>
    <submittedName>
        <fullName evidence="3">Tyrosine-type recombinase/integrase</fullName>
    </submittedName>
</protein>
<evidence type="ECO:0000256" key="1">
    <source>
        <dbReference type="ARBA" id="ARBA00023172"/>
    </source>
</evidence>
<dbReference type="PROSITE" id="PS51898">
    <property type="entry name" value="TYR_RECOMBINASE"/>
    <property type="match status" value="1"/>
</dbReference>
<name>A0A974S263_PERPY</name>
<dbReference type="AlphaFoldDB" id="A0A974S263"/>
<keyword evidence="1" id="KW-0233">DNA recombination</keyword>